<gene>
    <name evidence="1" type="primary">AOAH</name>
</gene>
<reference evidence="1" key="1">
    <citation type="journal article" date="2013" name="PLoS ONE">
        <title>Direct detection of alternative open reading frames translation products in human significantly expands the proteome.</title>
        <authorList>
            <person name="Vanderperre B."/>
            <person name="Lucier J.-F."/>
            <person name="Motard J."/>
            <person name="Tremblay G."/>
            <person name="Vanderperre S."/>
            <person name="Wisztorski M."/>
            <person name="Salzet M."/>
            <person name="Boisvert F.-M."/>
            <person name="Roucou X."/>
        </authorList>
    </citation>
    <scope>NUCLEOTIDE SEQUENCE</scope>
</reference>
<dbReference type="EMBL" id="HF583649">
    <property type="protein sequence ID" value="CCQ43146.1"/>
    <property type="molecule type" value="Genomic_DNA"/>
</dbReference>
<protein>
    <submittedName>
        <fullName evidence="1">Alternative protein AOAH</fullName>
    </submittedName>
</protein>
<dbReference type="AlphaFoldDB" id="L8E8U0"/>
<sequence>MWIQTNTAFSQHCGAITGGGETVMTATSQCTQVEGRTTGMSIRIQTVMAFGVSIQKMEFHMRRNSVKVHSPGESFCWETQLGLIFTSLLNGSQRRRCL</sequence>
<dbReference type="IntAct" id="L8E8U0">
    <property type="interactions" value="1"/>
</dbReference>
<evidence type="ECO:0000313" key="1">
    <source>
        <dbReference type="EMBL" id="CCQ43146.1"/>
    </source>
</evidence>
<name>L8E8U0_HUMAN</name>
<proteinExistence type="predicted"/>
<dbReference type="ChiTaRS" id="AOAH">
    <property type="organism name" value="human"/>
</dbReference>
<organism evidence="1">
    <name type="scientific">Homo sapiens</name>
    <name type="common">Human</name>
    <dbReference type="NCBI Taxonomy" id="9606"/>
    <lineage>
        <taxon>Eukaryota</taxon>
        <taxon>Metazoa</taxon>
        <taxon>Chordata</taxon>
        <taxon>Craniata</taxon>
        <taxon>Vertebrata</taxon>
        <taxon>Euteleostomi</taxon>
        <taxon>Mammalia</taxon>
        <taxon>Eutheria</taxon>
        <taxon>Euarchontoglires</taxon>
        <taxon>Primates</taxon>
        <taxon>Haplorrhini</taxon>
        <taxon>Catarrhini</taxon>
        <taxon>Hominidae</taxon>
        <taxon>Homo</taxon>
    </lineage>
</organism>
<dbReference type="PeptideAtlas" id="L8E8U0"/>
<dbReference type="OrthoDB" id="14839at2759"/>
<accession>L8E8U0</accession>